<dbReference type="OrthoDB" id="707631at2"/>
<evidence type="ECO:0008006" key="3">
    <source>
        <dbReference type="Google" id="ProtNLM"/>
    </source>
</evidence>
<evidence type="ECO:0000313" key="2">
    <source>
        <dbReference type="Proteomes" id="UP000441754"/>
    </source>
</evidence>
<comment type="caution">
    <text evidence="1">The sequence shown here is derived from an EMBL/GenBank/DDBJ whole genome shotgun (WGS) entry which is preliminary data.</text>
</comment>
<accession>A0A7K0ETS7</accession>
<reference evidence="1 2" key="1">
    <citation type="journal article" date="2018" name="Antonie Van Leeuwenhoek">
        <title>Larkinella terrae sp. nov., isolated from soil on Jeju Island, South Korea.</title>
        <authorList>
            <person name="Ten L.N."/>
            <person name="Jeon J."/>
            <person name="Park S.J."/>
            <person name="Park S."/>
            <person name="Lee S.Y."/>
            <person name="Kim M.K."/>
            <person name="Jung H.Y."/>
        </authorList>
    </citation>
    <scope>NUCLEOTIDE SEQUENCE [LARGE SCALE GENOMIC DNA]</scope>
    <source>
        <strain evidence="1 2">KCTC 52001</strain>
    </source>
</reference>
<protein>
    <recommendedName>
        <fullName evidence="3">TFIIB-type zinc ribbon-containing protein</fullName>
    </recommendedName>
</protein>
<dbReference type="EMBL" id="WJXZ01000014">
    <property type="protein sequence ID" value="MRS65214.1"/>
    <property type="molecule type" value="Genomic_DNA"/>
</dbReference>
<sequence>MENETIRYAGPATTLYAYANEFLVECPKCQHLAVVTTNRSRETSQDKLTCFHCNHSEKADDRIRYTATVKWACDHCNESLDFTIPNNKEKVEELIVSCPHCGTSQTVKPKNDSYRLRYKNSGIGDPVFNLPLWFQTEIKGDFFWAFNRDHLIEIRNYVSAKLRERQTPKYTTMVEKLPHFIKSAKNRDAILKAIEKLLRK</sequence>
<gene>
    <name evidence="1" type="ORF">GJJ30_28205</name>
</gene>
<proteinExistence type="predicted"/>
<dbReference type="Proteomes" id="UP000441754">
    <property type="component" value="Unassembled WGS sequence"/>
</dbReference>
<keyword evidence="2" id="KW-1185">Reference proteome</keyword>
<organism evidence="1 2">
    <name type="scientific">Larkinella terrae</name>
    <dbReference type="NCBI Taxonomy" id="2025311"/>
    <lineage>
        <taxon>Bacteria</taxon>
        <taxon>Pseudomonadati</taxon>
        <taxon>Bacteroidota</taxon>
        <taxon>Cytophagia</taxon>
        <taxon>Cytophagales</taxon>
        <taxon>Spirosomataceae</taxon>
        <taxon>Larkinella</taxon>
    </lineage>
</organism>
<evidence type="ECO:0000313" key="1">
    <source>
        <dbReference type="EMBL" id="MRS65214.1"/>
    </source>
</evidence>
<name>A0A7K0ETS7_9BACT</name>
<dbReference type="AlphaFoldDB" id="A0A7K0ETS7"/>
<dbReference type="RefSeq" id="WP_154178487.1">
    <property type="nucleotide sequence ID" value="NZ_WJXZ01000014.1"/>
</dbReference>